<dbReference type="Proteomes" id="UP000032483">
    <property type="component" value="Unassembled WGS sequence"/>
</dbReference>
<dbReference type="GeneID" id="42858053"/>
<keyword evidence="2" id="KW-1185">Reference proteome</keyword>
<organism evidence="1 2">
    <name type="scientific">Ruthenibacterium lactatiformans</name>
    <dbReference type="NCBI Taxonomy" id="1550024"/>
    <lineage>
        <taxon>Bacteria</taxon>
        <taxon>Bacillati</taxon>
        <taxon>Bacillota</taxon>
        <taxon>Clostridia</taxon>
        <taxon>Eubacteriales</taxon>
        <taxon>Oscillospiraceae</taxon>
        <taxon>Ruthenibacterium</taxon>
    </lineage>
</organism>
<accession>A0A0D8IVX9</accession>
<evidence type="ECO:0000313" key="1">
    <source>
        <dbReference type="EMBL" id="KJF38832.1"/>
    </source>
</evidence>
<dbReference type="AlphaFoldDB" id="A0A0D8IVX9"/>
<comment type="caution">
    <text evidence="1">The sequence shown here is derived from an EMBL/GenBank/DDBJ whole genome shotgun (WGS) entry which is preliminary data.</text>
</comment>
<gene>
    <name evidence="1" type="ORF">TQ39_15970</name>
</gene>
<proteinExistence type="predicted"/>
<reference evidence="1" key="1">
    <citation type="submission" date="2015-02" db="EMBL/GenBank/DDBJ databases">
        <title>A novel member of the family Ruminococcaceae isolated from human feces.</title>
        <authorList>
            <person name="Shkoporov A.N."/>
            <person name="Chaplin A.V."/>
            <person name="Motuzova O.V."/>
            <person name="Kafarskaia L.I."/>
            <person name="Khokhlova E.V."/>
            <person name="Efimov B.A."/>
        </authorList>
    </citation>
    <scope>NUCLEOTIDE SEQUENCE [LARGE SCALE GENOMIC DNA]</scope>
    <source>
        <strain evidence="1">585-1</strain>
    </source>
</reference>
<name>A0A0D8IVX9_9FIRM</name>
<protein>
    <submittedName>
        <fullName evidence="1">Uncharacterized protein</fullName>
    </submittedName>
</protein>
<dbReference type="RefSeq" id="WP_050006265.1">
    <property type="nucleotide sequence ID" value="NZ_DAWBJP010000040.1"/>
</dbReference>
<dbReference type="EMBL" id="JXXK01000030">
    <property type="protein sequence ID" value="KJF38832.1"/>
    <property type="molecule type" value="Genomic_DNA"/>
</dbReference>
<sequence>MALVFNNVTVPQSGNVIYNGTSLSVVKHGNTQVWKRAPEYLYNNGDQCSGFTGGWDARAAYFLNTDTYYRNQTGTKPVFNTGNISLTCTGSYLGGGSVITNWPVDLSAVSSLTASINKFDPTETYSAFNIYLLSAWPTINADNSYVAAVRVLGNQQATSVTLNTSGYNGSYYVLMGFSNNNSRSFTGYIYSLKCNF</sequence>
<evidence type="ECO:0000313" key="2">
    <source>
        <dbReference type="Proteomes" id="UP000032483"/>
    </source>
</evidence>